<dbReference type="EMBL" id="JAGTXO010000007">
    <property type="protein sequence ID" value="KAG8466687.1"/>
    <property type="molecule type" value="Genomic_DNA"/>
</dbReference>
<dbReference type="OrthoDB" id="4482604at2759"/>
<name>A0A8J6C9M9_DIALT</name>
<dbReference type="AlphaFoldDB" id="A0A8J6C9M9"/>
<keyword evidence="1" id="KW-0472">Membrane</keyword>
<comment type="caution">
    <text evidence="2">The sequence shown here is derived from an EMBL/GenBank/DDBJ whole genome shotgun (WGS) entry which is preliminary data.</text>
</comment>
<evidence type="ECO:0000313" key="2">
    <source>
        <dbReference type="EMBL" id="KAG8466687.1"/>
    </source>
</evidence>
<feature type="transmembrane region" description="Helical" evidence="1">
    <location>
        <begin position="132"/>
        <end position="153"/>
    </location>
</feature>
<proteinExistence type="predicted"/>
<evidence type="ECO:0000256" key="1">
    <source>
        <dbReference type="SAM" id="Phobius"/>
    </source>
</evidence>
<accession>A0A8J6C9M9</accession>
<reference evidence="2" key="1">
    <citation type="submission" date="2021-05" db="EMBL/GenBank/DDBJ databases">
        <title>The genome of the haptophyte Pavlova lutheri (Diacronema luteri, Pavlovales) - a model for lipid biosynthesis in eukaryotic algae.</title>
        <authorList>
            <person name="Hulatt C.J."/>
            <person name="Posewitz M.C."/>
        </authorList>
    </citation>
    <scope>NUCLEOTIDE SEQUENCE</scope>
    <source>
        <strain evidence="2">NIVA-4/92</strain>
    </source>
</reference>
<sequence>MAARRESVTGDDTRLLPNGPTGLVSGGHRAAAYAACAIAVLFSVRVWSQYSNGVPWVAANVYGLSEAQMSAAAACGRGFVGVRPTCQERSAPVASWLANAGAINAHGPPAIIALLIGVHNLQAKRGTRRHVWLGRAYALAVAISAPFALVLAAHTTLGLVGAAGFALLALLWAGATALGVVSLLPRFQRDGVASVERHRRWMVRSYALTFSAVTVRLSGWLLHQLFPASFSAHYVIGAWLGWVPNLLAAEAYLRRFPLKGPY</sequence>
<feature type="transmembrane region" description="Helical" evidence="1">
    <location>
        <begin position="205"/>
        <end position="226"/>
    </location>
</feature>
<gene>
    <name evidence="2" type="ORF">KFE25_008066</name>
</gene>
<keyword evidence="1" id="KW-1133">Transmembrane helix</keyword>
<feature type="transmembrane region" description="Helical" evidence="1">
    <location>
        <begin position="159"/>
        <end position="184"/>
    </location>
</feature>
<dbReference type="Proteomes" id="UP000751190">
    <property type="component" value="Unassembled WGS sequence"/>
</dbReference>
<organism evidence="2 3">
    <name type="scientific">Diacronema lutheri</name>
    <name type="common">Unicellular marine alga</name>
    <name type="synonym">Monochrysis lutheri</name>
    <dbReference type="NCBI Taxonomy" id="2081491"/>
    <lineage>
        <taxon>Eukaryota</taxon>
        <taxon>Haptista</taxon>
        <taxon>Haptophyta</taxon>
        <taxon>Pavlovophyceae</taxon>
        <taxon>Pavlovales</taxon>
        <taxon>Pavlovaceae</taxon>
        <taxon>Diacronema</taxon>
    </lineage>
</organism>
<dbReference type="Pfam" id="PF10067">
    <property type="entry name" value="DUF2306"/>
    <property type="match status" value="1"/>
</dbReference>
<protein>
    <recommendedName>
        <fullName evidence="4">DUF2306 domain-containing protein</fullName>
    </recommendedName>
</protein>
<keyword evidence="1" id="KW-0812">Transmembrane</keyword>
<dbReference type="OMA" id="ARTHFIT"/>
<feature type="transmembrane region" description="Helical" evidence="1">
    <location>
        <begin position="232"/>
        <end position="253"/>
    </location>
</feature>
<evidence type="ECO:0008006" key="4">
    <source>
        <dbReference type="Google" id="ProtNLM"/>
    </source>
</evidence>
<keyword evidence="3" id="KW-1185">Reference proteome</keyword>
<dbReference type="InterPro" id="IPR018750">
    <property type="entry name" value="DUF2306_membrane"/>
</dbReference>
<evidence type="ECO:0000313" key="3">
    <source>
        <dbReference type="Proteomes" id="UP000751190"/>
    </source>
</evidence>